<dbReference type="AlphaFoldDB" id="A0A8E0IKD5"/>
<dbReference type="Proteomes" id="UP000014249">
    <property type="component" value="Unassembled WGS sequence"/>
</dbReference>
<proteinExistence type="predicted"/>
<name>A0A8E0IKD5_LACPA</name>
<sequence>MRHRRFDWVKFFVITGLIVLIIGA</sequence>
<evidence type="ECO:0000313" key="2">
    <source>
        <dbReference type="Proteomes" id="UP000014249"/>
    </source>
</evidence>
<reference evidence="1 2" key="1">
    <citation type="journal article" date="2013" name="PLoS ONE">
        <title>Lactobacillus paracasei comparative genomics: towards species pan-genome definition and exploitation of diversity.</title>
        <authorList>
            <person name="Smokvina T."/>
            <person name="Wels M."/>
            <person name="Polka J."/>
            <person name="Chervaux C."/>
            <person name="Brisse S."/>
            <person name="Boekhorst J."/>
            <person name="van Hylckama Vlieg J.E."/>
            <person name="Siezen R.J."/>
        </authorList>
    </citation>
    <scope>NUCLEOTIDE SEQUENCE [LARGE SCALE GENOMIC DNA]</scope>
    <source>
        <strain evidence="1 2">CNCM I-4270</strain>
    </source>
</reference>
<evidence type="ECO:0000313" key="1">
    <source>
        <dbReference type="EMBL" id="EPC54269.1"/>
    </source>
</evidence>
<dbReference type="EMBL" id="ANJX01000216">
    <property type="protein sequence ID" value="EPC54269.1"/>
    <property type="molecule type" value="Genomic_DNA"/>
</dbReference>
<gene>
    <name evidence="1" type="ORF">Lpp77_07703</name>
</gene>
<comment type="caution">
    <text evidence="1">The sequence shown here is derived from an EMBL/GenBank/DDBJ whole genome shotgun (WGS) entry which is preliminary data.</text>
</comment>
<protein>
    <submittedName>
        <fullName evidence="1">Uncharacterized protein</fullName>
    </submittedName>
</protein>
<feature type="non-terminal residue" evidence="1">
    <location>
        <position position="24"/>
    </location>
</feature>
<organism evidence="1 2">
    <name type="scientific">Lacticaseibacillus paracasei subsp. paracasei CNCM I-4270</name>
    <dbReference type="NCBI Taxonomy" id="1256202"/>
    <lineage>
        <taxon>Bacteria</taxon>
        <taxon>Bacillati</taxon>
        <taxon>Bacillota</taxon>
        <taxon>Bacilli</taxon>
        <taxon>Lactobacillales</taxon>
        <taxon>Lactobacillaceae</taxon>
        <taxon>Lacticaseibacillus</taxon>
    </lineage>
</organism>
<accession>A0A8E0IKD5</accession>